<feature type="domain" description="C2H2-type" evidence="13">
    <location>
        <begin position="295"/>
        <end position="322"/>
    </location>
</feature>
<dbReference type="SMART" id="SM00355">
    <property type="entry name" value="ZnF_C2H2"/>
    <property type="match status" value="11"/>
</dbReference>
<dbReference type="FunFam" id="3.30.160.60:FF:000475">
    <property type="entry name" value="zinc finger protein 32 isoform X1"/>
    <property type="match status" value="1"/>
</dbReference>
<dbReference type="Gene3D" id="3.30.160.60">
    <property type="entry name" value="Classic Zinc Finger"/>
    <property type="match status" value="9"/>
</dbReference>
<dbReference type="FunFam" id="3.30.160.60:FF:000450">
    <property type="entry name" value="PR domain zinc finger protein 14"/>
    <property type="match status" value="1"/>
</dbReference>
<dbReference type="GO" id="GO:0005634">
    <property type="term" value="C:nucleus"/>
    <property type="evidence" value="ECO:0007669"/>
    <property type="project" value="UniProtKB-SubCell"/>
</dbReference>
<feature type="region of interest" description="Disordered" evidence="12">
    <location>
        <begin position="105"/>
        <end position="170"/>
    </location>
</feature>
<name>A0A0A1XSI4_ZEUCU</name>
<comment type="similarity">
    <text evidence="2">Belongs to the krueppel C2H2-type zinc-finger protein family.</text>
</comment>
<dbReference type="InterPro" id="IPR036236">
    <property type="entry name" value="Znf_C2H2_sf"/>
</dbReference>
<feature type="domain" description="C2H2-type" evidence="13">
    <location>
        <begin position="351"/>
        <end position="378"/>
    </location>
</feature>
<evidence type="ECO:0000256" key="1">
    <source>
        <dbReference type="ARBA" id="ARBA00004123"/>
    </source>
</evidence>
<dbReference type="EMBL" id="GBXI01000311">
    <property type="protein sequence ID" value="JAD13981.1"/>
    <property type="molecule type" value="Transcribed_RNA"/>
</dbReference>
<feature type="domain" description="C2H2-type" evidence="13">
    <location>
        <begin position="323"/>
        <end position="350"/>
    </location>
</feature>
<dbReference type="FunFam" id="3.30.160.60:FF:000325">
    <property type="entry name" value="ZFP90 zinc finger protein"/>
    <property type="match status" value="2"/>
</dbReference>
<dbReference type="PROSITE" id="PS00028">
    <property type="entry name" value="ZINC_FINGER_C2H2_1"/>
    <property type="match status" value="10"/>
</dbReference>
<evidence type="ECO:0000256" key="10">
    <source>
        <dbReference type="ARBA" id="ARBA00023242"/>
    </source>
</evidence>
<dbReference type="InterPro" id="IPR050457">
    <property type="entry name" value="ZnFinger_BTB_dom_contain"/>
</dbReference>
<dbReference type="SUPFAM" id="SSF57667">
    <property type="entry name" value="beta-beta-alpha zinc fingers"/>
    <property type="match status" value="5"/>
</dbReference>
<dbReference type="FunFam" id="3.30.160.60:FF:000100">
    <property type="entry name" value="Zinc finger 45-like"/>
    <property type="match status" value="1"/>
</dbReference>
<feature type="domain" description="C2H2-type" evidence="13">
    <location>
        <begin position="463"/>
        <end position="490"/>
    </location>
</feature>
<dbReference type="Pfam" id="PF00096">
    <property type="entry name" value="zf-C2H2"/>
    <property type="match status" value="7"/>
</dbReference>
<keyword evidence="3" id="KW-0479">Metal-binding</keyword>
<evidence type="ECO:0000256" key="8">
    <source>
        <dbReference type="ARBA" id="ARBA00023125"/>
    </source>
</evidence>
<evidence type="ECO:0000256" key="12">
    <source>
        <dbReference type="SAM" id="MobiDB-lite"/>
    </source>
</evidence>
<dbReference type="GO" id="GO:0000978">
    <property type="term" value="F:RNA polymerase II cis-regulatory region sequence-specific DNA binding"/>
    <property type="evidence" value="ECO:0007669"/>
    <property type="project" value="TreeGrafter"/>
</dbReference>
<feature type="compositionally biased region" description="Acidic residues" evidence="12">
    <location>
        <begin position="105"/>
        <end position="122"/>
    </location>
</feature>
<keyword evidence="6" id="KW-0862">Zinc</keyword>
<organism evidence="15">
    <name type="scientific">Zeugodacus cucurbitae</name>
    <name type="common">Melon fruit fly</name>
    <name type="synonym">Bactrocera cucurbitae</name>
    <dbReference type="NCBI Taxonomy" id="28588"/>
    <lineage>
        <taxon>Eukaryota</taxon>
        <taxon>Metazoa</taxon>
        <taxon>Ecdysozoa</taxon>
        <taxon>Arthropoda</taxon>
        <taxon>Hexapoda</taxon>
        <taxon>Insecta</taxon>
        <taxon>Pterygota</taxon>
        <taxon>Neoptera</taxon>
        <taxon>Endopterygota</taxon>
        <taxon>Diptera</taxon>
        <taxon>Brachycera</taxon>
        <taxon>Muscomorpha</taxon>
        <taxon>Tephritoidea</taxon>
        <taxon>Tephritidae</taxon>
        <taxon>Zeugodacus</taxon>
        <taxon>Zeugodacus</taxon>
    </lineage>
</organism>
<evidence type="ECO:0000256" key="5">
    <source>
        <dbReference type="ARBA" id="ARBA00022771"/>
    </source>
</evidence>
<evidence type="ECO:0000256" key="7">
    <source>
        <dbReference type="ARBA" id="ARBA00023015"/>
    </source>
</evidence>
<keyword evidence="7" id="KW-0805">Transcription regulation</keyword>
<feature type="domain" description="C2H2-type" evidence="13">
    <location>
        <begin position="379"/>
        <end position="406"/>
    </location>
</feature>
<keyword evidence="9" id="KW-0804">Transcription</keyword>
<evidence type="ECO:0000256" key="11">
    <source>
        <dbReference type="PROSITE-ProRule" id="PRU00042"/>
    </source>
</evidence>
<comment type="subcellular location">
    <subcellularLocation>
        <location evidence="1">Nucleus</location>
    </subcellularLocation>
</comment>
<proteinExistence type="inferred from homology"/>
<accession>A0A0A1XSI4</accession>
<evidence type="ECO:0000256" key="6">
    <source>
        <dbReference type="ARBA" id="ARBA00022833"/>
    </source>
</evidence>
<protein>
    <submittedName>
        <fullName evidence="15">Zinc finger protein 846</fullName>
    </submittedName>
</protein>
<dbReference type="PROSITE" id="PS50157">
    <property type="entry name" value="ZINC_FINGER_C2H2_2"/>
    <property type="match status" value="9"/>
</dbReference>
<evidence type="ECO:0000256" key="2">
    <source>
        <dbReference type="ARBA" id="ARBA00006991"/>
    </source>
</evidence>
<dbReference type="PANTHER" id="PTHR46105:SF31">
    <property type="entry name" value="LOW QUALITY PROTEIN: ZINC FINGER PROTEIN 721-RELATED"/>
    <property type="match status" value="1"/>
</dbReference>
<evidence type="ECO:0000256" key="3">
    <source>
        <dbReference type="ARBA" id="ARBA00022723"/>
    </source>
</evidence>
<sequence length="674" mass="74852">MSVQLNSFNISNMNLPLTITPIIPALKDLTVSAPSTSHANPLQPDLTFHCMCCTAYFENPYILYQHMNSEHPQPQESGESGNTASDDDDQDYSWVLEPVCEIVDMEGDDDDSDSDSESDDDSSSSSSQSSSSSSTTVSISNSNSVTRDTSANDTQGQDEDYTRMTSVSTSTVPPAIYEEVVGDESTSSLCTTSDAAYPMIKLKTADPRESTSIILLTPRPENVSEENHELSTSMTIAPVITKPGRGRRSAAQNAQLAALTNGDQKCFQCAHCEASFQNAGDLSKHVRCHITNKPFQCAICEKTFTHIGSLNTHIRIHSGEKPYKCELCSKAFTQSSSLMVHVRSHSVRKPHQCHLCDKGFINSSSLVLHLKSHDDTEIFNCPECDKSFKQEDLLEKHLQMHTQQLVYQCSICHAAFRTSSELVQHMKCHMGEKPFTCSICDRSFTQSGSLGIHMRIHTGERPFQCKLCDKAFTQASSLSVHMKIHSGEKSYPCHICGKSYSQQAYLNKHIQAHLTAGQNNIANNMTNDIQLSNNIVPSEETLVCIVCGALHKDVSSLALHVTQKHAVLLKDTVQSNTTQRQMLSDYVGEEERRLQEQQYIQQLQLIMRTGGVLPQIAMDVDIRKSDGELVRSGSFERIGDFKNNGNRNSETVKQDFDQNSFDHYGAEEEVETEE</sequence>
<reference evidence="15" key="2">
    <citation type="journal article" date="2015" name="Gigascience">
        <title>Reconstructing a comprehensive transcriptome assembly of a white-pupal translocated strain of the pest fruit fly Bactrocera cucurbitae.</title>
        <authorList>
            <person name="Sim S.B."/>
            <person name="Calla B."/>
            <person name="Hall B."/>
            <person name="DeRego T."/>
            <person name="Geib S.M."/>
        </authorList>
    </citation>
    <scope>NUCLEOTIDE SEQUENCE</scope>
</reference>
<dbReference type="InterPro" id="IPR013087">
    <property type="entry name" value="Znf_C2H2_type"/>
</dbReference>
<dbReference type="GO" id="GO:0000981">
    <property type="term" value="F:DNA-binding transcription factor activity, RNA polymerase II-specific"/>
    <property type="evidence" value="ECO:0007669"/>
    <property type="project" value="TreeGrafter"/>
</dbReference>
<feature type="region of interest" description="Disordered" evidence="12">
    <location>
        <begin position="640"/>
        <end position="674"/>
    </location>
</feature>
<keyword evidence="10" id="KW-0539">Nucleus</keyword>
<reference evidence="15" key="1">
    <citation type="submission" date="2014-11" db="EMBL/GenBank/DDBJ databases">
        <authorList>
            <person name="Geib S."/>
        </authorList>
    </citation>
    <scope>NUCLEOTIDE SEQUENCE</scope>
</reference>
<feature type="compositionally biased region" description="Low complexity" evidence="12">
    <location>
        <begin position="123"/>
        <end position="144"/>
    </location>
</feature>
<dbReference type="Pfam" id="PF13912">
    <property type="entry name" value="zf-C2H2_6"/>
    <property type="match status" value="1"/>
</dbReference>
<keyword evidence="5 11" id="KW-0863">Zinc-finger</keyword>
<dbReference type="FunFam" id="3.30.160.60:FF:000110">
    <property type="entry name" value="Zinc finger protein-like"/>
    <property type="match status" value="2"/>
</dbReference>
<evidence type="ECO:0000259" key="13">
    <source>
        <dbReference type="PROSITE" id="PS50157"/>
    </source>
</evidence>
<feature type="domain" description="C2H2-type" evidence="13">
    <location>
        <begin position="407"/>
        <end position="434"/>
    </location>
</feature>
<feature type="compositionally biased region" description="Polar residues" evidence="12">
    <location>
        <begin position="70"/>
        <end position="84"/>
    </location>
</feature>
<dbReference type="AlphaFoldDB" id="A0A0A1XSI4"/>
<feature type="domain" description="C2H2-type" evidence="13">
    <location>
        <begin position="267"/>
        <end position="294"/>
    </location>
</feature>
<evidence type="ECO:0000313" key="14">
    <source>
        <dbReference type="EMBL" id="JAD05215.1"/>
    </source>
</evidence>
<evidence type="ECO:0000313" key="15">
    <source>
        <dbReference type="EMBL" id="JAD13981.1"/>
    </source>
</evidence>
<gene>
    <name evidence="15" type="primary">ZNF846_1</name>
    <name evidence="14" type="synonym">ZNF846_0</name>
    <name evidence="14" type="ORF">g.18372</name>
    <name evidence="15" type="ORF">g.18381</name>
</gene>
<keyword evidence="8" id="KW-0238">DNA-binding</keyword>
<evidence type="ECO:0000256" key="9">
    <source>
        <dbReference type="ARBA" id="ARBA00023163"/>
    </source>
</evidence>
<dbReference type="EMBL" id="GBXI01009077">
    <property type="protein sequence ID" value="JAD05215.1"/>
    <property type="molecule type" value="Transcribed_RNA"/>
</dbReference>
<feature type="compositionally biased region" description="Polar residues" evidence="12">
    <location>
        <begin position="145"/>
        <end position="155"/>
    </location>
</feature>
<feature type="domain" description="C2H2-type" evidence="13">
    <location>
        <begin position="491"/>
        <end position="513"/>
    </location>
</feature>
<dbReference type="PANTHER" id="PTHR46105">
    <property type="entry name" value="AGAP004733-PA"/>
    <property type="match status" value="1"/>
</dbReference>
<keyword evidence="4" id="KW-0677">Repeat</keyword>
<feature type="region of interest" description="Disordered" evidence="12">
    <location>
        <begin position="70"/>
        <end position="90"/>
    </location>
</feature>
<feature type="domain" description="C2H2-type" evidence="13">
    <location>
        <begin position="435"/>
        <end position="462"/>
    </location>
</feature>
<dbReference type="GO" id="GO:0008270">
    <property type="term" value="F:zinc ion binding"/>
    <property type="evidence" value="ECO:0007669"/>
    <property type="project" value="UniProtKB-KW"/>
</dbReference>
<evidence type="ECO:0000256" key="4">
    <source>
        <dbReference type="ARBA" id="ARBA00022737"/>
    </source>
</evidence>